<accession>A0ABT4EVV8</accession>
<feature type="domain" description="Homeodomain phBC6A51-type" evidence="1">
    <location>
        <begin position="10"/>
        <end position="130"/>
    </location>
</feature>
<reference evidence="2 3" key="1">
    <citation type="submission" date="2022-05" db="EMBL/GenBank/DDBJ databases">
        <title>Genome Sequencing of Bee-Associated Microbes.</title>
        <authorList>
            <person name="Dunlap C."/>
        </authorList>
    </citation>
    <scope>NUCLEOTIDE SEQUENCE [LARGE SCALE GENOMIC DNA]</scope>
    <source>
        <strain evidence="2 3">NRRL BD-083</strain>
    </source>
</reference>
<evidence type="ECO:0000259" key="1">
    <source>
        <dbReference type="Pfam" id="PF13022"/>
    </source>
</evidence>
<keyword evidence="3" id="KW-1185">Reference proteome</keyword>
<dbReference type="SUPFAM" id="SSF46689">
    <property type="entry name" value="Homeodomain-like"/>
    <property type="match status" value="1"/>
</dbReference>
<organism evidence="2 3">
    <name type="scientific">Lysinibacillus xylanilyticus</name>
    <dbReference type="NCBI Taxonomy" id="582475"/>
    <lineage>
        <taxon>Bacteria</taxon>
        <taxon>Bacillati</taxon>
        <taxon>Bacillota</taxon>
        <taxon>Bacilli</taxon>
        <taxon>Bacillales</taxon>
        <taxon>Bacillaceae</taxon>
        <taxon>Lysinibacillus</taxon>
    </lineage>
</organism>
<dbReference type="Pfam" id="PF13022">
    <property type="entry name" value="HTH_Tnp_1_2"/>
    <property type="match status" value="1"/>
</dbReference>
<dbReference type="Gene3D" id="1.10.10.60">
    <property type="entry name" value="Homeodomain-like"/>
    <property type="match status" value="1"/>
</dbReference>
<dbReference type="EMBL" id="JAMDLZ010000026">
    <property type="protein sequence ID" value="MCY9548329.1"/>
    <property type="molecule type" value="Genomic_DNA"/>
</dbReference>
<proteinExistence type="predicted"/>
<dbReference type="InterPro" id="IPR024978">
    <property type="entry name" value="Homeodomain_phBC6A51-type"/>
</dbReference>
<sequence>MAKITLDGLKAKLTTNQLRAAELLLEKEYAPKGEKKTYAEIAEELGIDTSTLYHWRQNADFVQYLAAVSDTKLDSARASADAQLIRLVNGTSNNGNASIKALELYYKLIGKLTEKREIVQTSQEKQVHDVDAIKAEIERLRQSTL</sequence>
<evidence type="ECO:0000313" key="2">
    <source>
        <dbReference type="EMBL" id="MCY9548329.1"/>
    </source>
</evidence>
<dbReference type="InterPro" id="IPR009057">
    <property type="entry name" value="Homeodomain-like_sf"/>
</dbReference>
<comment type="caution">
    <text evidence="2">The sequence shown here is derived from an EMBL/GenBank/DDBJ whole genome shotgun (WGS) entry which is preliminary data.</text>
</comment>
<protein>
    <submittedName>
        <fullName evidence="2">PhBC6A51 family helix-turn-helix protein</fullName>
    </submittedName>
</protein>
<evidence type="ECO:0000313" key="3">
    <source>
        <dbReference type="Proteomes" id="UP001527052"/>
    </source>
</evidence>
<name>A0ABT4EVV8_9BACI</name>
<gene>
    <name evidence="2" type="ORF">M5W82_15430</name>
</gene>
<dbReference type="Proteomes" id="UP001527052">
    <property type="component" value="Unassembled WGS sequence"/>
</dbReference>
<dbReference type="RefSeq" id="WP_268638187.1">
    <property type="nucleotide sequence ID" value="NZ_JAMDLZ010000026.1"/>
</dbReference>